<dbReference type="RefSeq" id="WP_015255033.1">
    <property type="nucleotide sequence ID" value="NZ_CAJRAY010000008.1"/>
</dbReference>
<keyword evidence="10" id="KW-1185">Reference proteome</keyword>
<dbReference type="Proteomes" id="UP000681526">
    <property type="component" value="Unassembled WGS sequence"/>
</dbReference>
<comment type="similarity">
    <text evidence="1 8">Belongs to the SOS response-associated peptidase family.</text>
</comment>
<dbReference type="PANTHER" id="PTHR13604:SF0">
    <property type="entry name" value="ABASIC SITE PROCESSING PROTEIN HMCES"/>
    <property type="match status" value="1"/>
</dbReference>
<keyword evidence="2 8" id="KW-0645">Protease</keyword>
<keyword evidence="4 8" id="KW-0378">Hydrolase</keyword>
<evidence type="ECO:0000256" key="5">
    <source>
        <dbReference type="ARBA" id="ARBA00023124"/>
    </source>
</evidence>
<evidence type="ECO:0000256" key="3">
    <source>
        <dbReference type="ARBA" id="ARBA00022763"/>
    </source>
</evidence>
<dbReference type="InterPro" id="IPR036590">
    <property type="entry name" value="SRAP-like"/>
</dbReference>
<gene>
    <name evidence="9" type="primary">txxe31-yoqW</name>
    <name evidence="9" type="ORF">TXXE_02275</name>
</gene>
<evidence type="ECO:0000313" key="10">
    <source>
        <dbReference type="Proteomes" id="UP000681526"/>
    </source>
</evidence>
<dbReference type="Gene3D" id="3.90.1680.10">
    <property type="entry name" value="SOS response associated peptidase-like"/>
    <property type="match status" value="1"/>
</dbReference>
<dbReference type="EMBL" id="CAJRAY010000008">
    <property type="protein sequence ID" value="CAG5078405.1"/>
    <property type="molecule type" value="Genomic_DNA"/>
</dbReference>
<sequence length="226" mass="25312">MCGRYTITVTLEELMVRYMIGVTNIPYHRPKYNVAPGQMVPAVISDGRTNRLGELRWGLIPSWAKDEKIGSRLLNARAETAADKPAFRGPLRTKRCLVPADGFYEWRTEPDGSRQPLRIVLRGGGIFSMAGLYETWTAPDGRRISTVTILTTEPNELMAPIHNRMPVILRPEDEALWLDRSVRDPEALRHLYTPYPASELEAYPVGKAVGSVKADDPSLIEPLAKS</sequence>
<keyword evidence="6" id="KW-0238">DNA-binding</keyword>
<dbReference type="Pfam" id="PF02586">
    <property type="entry name" value="SRAP"/>
    <property type="match status" value="1"/>
</dbReference>
<protein>
    <recommendedName>
        <fullName evidence="8">Abasic site processing protein</fullName>
        <ecNumber evidence="8">3.4.-.-</ecNumber>
    </recommendedName>
</protein>
<keyword evidence="3" id="KW-0227">DNA damage</keyword>
<evidence type="ECO:0000256" key="2">
    <source>
        <dbReference type="ARBA" id="ARBA00022670"/>
    </source>
</evidence>
<evidence type="ECO:0000256" key="6">
    <source>
        <dbReference type="ARBA" id="ARBA00023125"/>
    </source>
</evidence>
<name>A0ABN7RNW9_THEXY</name>
<evidence type="ECO:0000256" key="7">
    <source>
        <dbReference type="ARBA" id="ARBA00023239"/>
    </source>
</evidence>
<keyword evidence="7" id="KW-0456">Lyase</keyword>
<evidence type="ECO:0000313" key="9">
    <source>
        <dbReference type="EMBL" id="CAG5078405.1"/>
    </source>
</evidence>
<organism evidence="9 10">
    <name type="scientific">Thermobacillus xylanilyticus</name>
    <dbReference type="NCBI Taxonomy" id="76633"/>
    <lineage>
        <taxon>Bacteria</taxon>
        <taxon>Bacillati</taxon>
        <taxon>Bacillota</taxon>
        <taxon>Bacilli</taxon>
        <taxon>Bacillales</taxon>
        <taxon>Paenibacillaceae</taxon>
        <taxon>Thermobacillus</taxon>
    </lineage>
</organism>
<reference evidence="9 10" key="1">
    <citation type="submission" date="2021-04" db="EMBL/GenBank/DDBJ databases">
        <authorList>
            <person name="Rakotoarivonina H."/>
        </authorList>
    </citation>
    <scope>NUCLEOTIDE SEQUENCE [LARGE SCALE GENOMIC DNA]</scope>
    <source>
        <strain evidence="9 10">XE</strain>
    </source>
</reference>
<dbReference type="SUPFAM" id="SSF143081">
    <property type="entry name" value="BB1717-like"/>
    <property type="match status" value="1"/>
</dbReference>
<accession>A0ABN7RNW9</accession>
<dbReference type="PANTHER" id="PTHR13604">
    <property type="entry name" value="DC12-RELATED"/>
    <property type="match status" value="1"/>
</dbReference>
<evidence type="ECO:0000256" key="8">
    <source>
        <dbReference type="RuleBase" id="RU364100"/>
    </source>
</evidence>
<comment type="caution">
    <text evidence="9">The sequence shown here is derived from an EMBL/GenBank/DDBJ whole genome shotgun (WGS) entry which is preliminary data.</text>
</comment>
<dbReference type="EC" id="3.4.-.-" evidence="8"/>
<evidence type="ECO:0000256" key="1">
    <source>
        <dbReference type="ARBA" id="ARBA00008136"/>
    </source>
</evidence>
<evidence type="ECO:0000256" key="4">
    <source>
        <dbReference type="ARBA" id="ARBA00022801"/>
    </source>
</evidence>
<dbReference type="InterPro" id="IPR003738">
    <property type="entry name" value="SRAP"/>
</dbReference>
<keyword evidence="5" id="KW-0190">Covalent protein-DNA linkage</keyword>
<proteinExistence type="inferred from homology"/>